<proteinExistence type="predicted"/>
<sequence length="51" mass="5342">MPEIPNLGQVLALRDKAWLLVALASPVETAGRLSTVGYLASAMSEGTPMSK</sequence>
<protein>
    <submittedName>
        <fullName evidence="1">Uncharacterized protein</fullName>
    </submittedName>
</protein>
<organism evidence="1 2">
    <name type="scientific">Senna tora</name>
    <dbReference type="NCBI Taxonomy" id="362788"/>
    <lineage>
        <taxon>Eukaryota</taxon>
        <taxon>Viridiplantae</taxon>
        <taxon>Streptophyta</taxon>
        <taxon>Embryophyta</taxon>
        <taxon>Tracheophyta</taxon>
        <taxon>Spermatophyta</taxon>
        <taxon>Magnoliopsida</taxon>
        <taxon>eudicotyledons</taxon>
        <taxon>Gunneridae</taxon>
        <taxon>Pentapetalae</taxon>
        <taxon>rosids</taxon>
        <taxon>fabids</taxon>
        <taxon>Fabales</taxon>
        <taxon>Fabaceae</taxon>
        <taxon>Caesalpinioideae</taxon>
        <taxon>Cassia clade</taxon>
        <taxon>Senna</taxon>
    </lineage>
</organism>
<dbReference type="AlphaFoldDB" id="A0A834W7U8"/>
<evidence type="ECO:0000313" key="2">
    <source>
        <dbReference type="Proteomes" id="UP000634136"/>
    </source>
</evidence>
<dbReference type="Proteomes" id="UP000634136">
    <property type="component" value="Unassembled WGS sequence"/>
</dbReference>
<evidence type="ECO:0000313" key="1">
    <source>
        <dbReference type="EMBL" id="KAF7807124.1"/>
    </source>
</evidence>
<accession>A0A834W7U8</accession>
<dbReference type="EMBL" id="JAAIUW010000012">
    <property type="protein sequence ID" value="KAF7807124.1"/>
    <property type="molecule type" value="Genomic_DNA"/>
</dbReference>
<gene>
    <name evidence="1" type="ORF">G2W53_039285</name>
</gene>
<keyword evidence="2" id="KW-1185">Reference proteome</keyword>
<name>A0A834W7U8_9FABA</name>
<comment type="caution">
    <text evidence="1">The sequence shown here is derived from an EMBL/GenBank/DDBJ whole genome shotgun (WGS) entry which is preliminary data.</text>
</comment>
<reference evidence="1" key="1">
    <citation type="submission" date="2020-09" db="EMBL/GenBank/DDBJ databases">
        <title>Genome-Enabled Discovery of Anthraquinone Biosynthesis in Senna tora.</title>
        <authorList>
            <person name="Kang S.-H."/>
            <person name="Pandey R.P."/>
            <person name="Lee C.-M."/>
            <person name="Sim J.-S."/>
            <person name="Jeong J.-T."/>
            <person name="Choi B.-S."/>
            <person name="Jung M."/>
            <person name="Ginzburg D."/>
            <person name="Zhao K."/>
            <person name="Won S.Y."/>
            <person name="Oh T.-J."/>
            <person name="Yu Y."/>
            <person name="Kim N.-H."/>
            <person name="Lee O.R."/>
            <person name="Lee T.-H."/>
            <person name="Bashyal P."/>
            <person name="Kim T.-S."/>
            <person name="Lee W.-H."/>
            <person name="Kawkins C."/>
            <person name="Kim C.-K."/>
            <person name="Kim J.S."/>
            <person name="Ahn B.O."/>
            <person name="Rhee S.Y."/>
            <person name="Sohng J.K."/>
        </authorList>
    </citation>
    <scope>NUCLEOTIDE SEQUENCE</scope>
    <source>
        <tissue evidence="1">Leaf</tissue>
    </source>
</reference>